<dbReference type="PANTHER" id="PTHR23138:SF87">
    <property type="entry name" value="E3 SUMO-PROTEIN LIGASE RANBP2"/>
    <property type="match status" value="1"/>
</dbReference>
<keyword evidence="2" id="KW-0509">mRNA transport</keyword>
<evidence type="ECO:0000313" key="6">
    <source>
        <dbReference type="EMBL" id="KAI3891172.1"/>
    </source>
</evidence>
<dbReference type="GO" id="GO:0051028">
    <property type="term" value="P:mRNA transport"/>
    <property type="evidence" value="ECO:0007669"/>
    <property type="project" value="UniProtKB-KW"/>
</dbReference>
<dbReference type="InterPro" id="IPR011993">
    <property type="entry name" value="PH-like_dom_sf"/>
</dbReference>
<keyword evidence="2" id="KW-0813">Transport</keyword>
<dbReference type="AlphaFoldDB" id="A0AAD4SBA0"/>
<comment type="caution">
    <text evidence="6">The sequence shown here is derived from an EMBL/GenBank/DDBJ whole genome shotgun (WGS) entry which is preliminary data.</text>
</comment>
<organism evidence="6 7">
    <name type="scientific">Papaver atlanticum</name>
    <dbReference type="NCBI Taxonomy" id="357466"/>
    <lineage>
        <taxon>Eukaryota</taxon>
        <taxon>Viridiplantae</taxon>
        <taxon>Streptophyta</taxon>
        <taxon>Embryophyta</taxon>
        <taxon>Tracheophyta</taxon>
        <taxon>Spermatophyta</taxon>
        <taxon>Magnoliopsida</taxon>
        <taxon>Ranunculales</taxon>
        <taxon>Papaveraceae</taxon>
        <taxon>Papaveroideae</taxon>
        <taxon>Papaver</taxon>
    </lineage>
</organism>
<comment type="subcellular location">
    <subcellularLocation>
        <location evidence="1">Nucleus</location>
        <location evidence="1">Nuclear pore complex</location>
    </subcellularLocation>
</comment>
<dbReference type="PROSITE" id="PS50196">
    <property type="entry name" value="RANBD1"/>
    <property type="match status" value="1"/>
</dbReference>
<keyword evidence="4" id="KW-0653">Protein transport</keyword>
<dbReference type="GO" id="GO:0005737">
    <property type="term" value="C:cytoplasm"/>
    <property type="evidence" value="ECO:0007669"/>
    <property type="project" value="TreeGrafter"/>
</dbReference>
<gene>
    <name evidence="6" type="ORF">MKW98_007477</name>
</gene>
<dbReference type="SMART" id="SM00160">
    <property type="entry name" value="RanBD"/>
    <property type="match status" value="1"/>
</dbReference>
<dbReference type="InterPro" id="IPR045255">
    <property type="entry name" value="RanBP1-like"/>
</dbReference>
<keyword evidence="3" id="KW-0811">Translocation</keyword>
<dbReference type="InterPro" id="IPR000156">
    <property type="entry name" value="Ran_bind_dom"/>
</dbReference>
<evidence type="ECO:0000313" key="7">
    <source>
        <dbReference type="Proteomes" id="UP001202328"/>
    </source>
</evidence>
<evidence type="ECO:0000256" key="4">
    <source>
        <dbReference type="ARBA" id="ARBA00023132"/>
    </source>
</evidence>
<reference evidence="6" key="1">
    <citation type="submission" date="2022-04" db="EMBL/GenBank/DDBJ databases">
        <title>A functionally conserved STORR gene fusion in Papaver species that diverged 16.8 million years ago.</title>
        <authorList>
            <person name="Catania T."/>
        </authorList>
    </citation>
    <scope>NUCLEOTIDE SEQUENCE</scope>
    <source>
        <strain evidence="6">S-188037</strain>
    </source>
</reference>
<evidence type="ECO:0000259" key="5">
    <source>
        <dbReference type="PROSITE" id="PS50196"/>
    </source>
</evidence>
<dbReference type="SUPFAM" id="SSF50729">
    <property type="entry name" value="PH domain-like"/>
    <property type="match status" value="1"/>
</dbReference>
<keyword evidence="4" id="KW-0539">Nucleus</keyword>
<evidence type="ECO:0000256" key="2">
    <source>
        <dbReference type="ARBA" id="ARBA00022816"/>
    </source>
</evidence>
<dbReference type="PANTHER" id="PTHR23138">
    <property type="entry name" value="RAN BINDING PROTEIN"/>
    <property type="match status" value="1"/>
</dbReference>
<dbReference type="GO" id="GO:0015031">
    <property type="term" value="P:protein transport"/>
    <property type="evidence" value="ECO:0007669"/>
    <property type="project" value="UniProtKB-KW"/>
</dbReference>
<evidence type="ECO:0000256" key="1">
    <source>
        <dbReference type="ARBA" id="ARBA00004567"/>
    </source>
</evidence>
<protein>
    <recommendedName>
        <fullName evidence="5">RanBD1 domain-containing protein</fullName>
    </recommendedName>
</protein>
<dbReference type="EMBL" id="JAJJMB010012081">
    <property type="protein sequence ID" value="KAI3891172.1"/>
    <property type="molecule type" value="Genomic_DNA"/>
</dbReference>
<sequence>MSSKIFNYPEITELAEGFKHIEPKLEEEDEDTLLRLKAKLYRFDKDGNQWKVRGDGILKLLKHKQTKKVRLVMRQSKTMKVIVNHLVLPTISIQKHNRSRKSWFWHATDFSDGELKEEVFCARFESIENAKLFKEMVFEAAECQVQKSEESKEEGVTSLAAYLTEKLYVGEKKDVTSTAESQVQKSEARKEGATSLAAYLTEKLYIGEKKDLYNIFEFSNCCISSQAEI</sequence>
<dbReference type="GO" id="GO:0005643">
    <property type="term" value="C:nuclear pore"/>
    <property type="evidence" value="ECO:0007669"/>
    <property type="project" value="UniProtKB-SubCell"/>
</dbReference>
<proteinExistence type="predicted"/>
<evidence type="ECO:0000256" key="3">
    <source>
        <dbReference type="ARBA" id="ARBA00023010"/>
    </source>
</evidence>
<feature type="domain" description="RanBD1" evidence="5">
    <location>
        <begin position="7"/>
        <end position="146"/>
    </location>
</feature>
<dbReference type="Gene3D" id="2.30.29.30">
    <property type="entry name" value="Pleckstrin-homology domain (PH domain)/Phosphotyrosine-binding domain (PTB)"/>
    <property type="match status" value="1"/>
</dbReference>
<accession>A0AAD4SBA0</accession>
<keyword evidence="4" id="KW-0906">Nuclear pore complex</keyword>
<keyword evidence="7" id="KW-1185">Reference proteome</keyword>
<dbReference type="GO" id="GO:0005096">
    <property type="term" value="F:GTPase activator activity"/>
    <property type="evidence" value="ECO:0007669"/>
    <property type="project" value="TreeGrafter"/>
</dbReference>
<dbReference type="Pfam" id="PF00638">
    <property type="entry name" value="Ran_BP1"/>
    <property type="match status" value="1"/>
</dbReference>
<name>A0AAD4SBA0_9MAGN</name>
<dbReference type="Proteomes" id="UP001202328">
    <property type="component" value="Unassembled WGS sequence"/>
</dbReference>